<dbReference type="KEGG" id="hakz:J0X25_03420"/>
<sequence>MPESVAIYQPRYYPRLHYLARASQSDVFVLLDDVEFSRRSRQHRAELSLGSQQWLTIPVKHENDDVLLTEAEIDTSSRFAEKHYGTLQHKYGSDAEILKPFYEGVDDRQVLRLVEITVPTLLEMFDRFDVDTEVVRSSELDVDRPRDASEYLARLVDAVGGSTYISGETGYENYLEEEPFERRDLDVAVQQWTPEWEDGNVCCLEVLFESSSPREHVEANPNPSIRHG</sequence>
<evidence type="ECO:0000313" key="2">
    <source>
        <dbReference type="Proteomes" id="UP000663203"/>
    </source>
</evidence>
<dbReference type="EMBL" id="CP071462">
    <property type="protein sequence ID" value="QSX00029.1"/>
    <property type="molecule type" value="Genomic_DNA"/>
</dbReference>
<protein>
    <submittedName>
        <fullName evidence="1">WbqC family protein</fullName>
    </submittedName>
</protein>
<dbReference type="Proteomes" id="UP000663203">
    <property type="component" value="Chromosome"/>
</dbReference>
<organism evidence="1 2">
    <name type="scientific">Haloterrigena alkaliphila</name>
    <dbReference type="NCBI Taxonomy" id="2816475"/>
    <lineage>
        <taxon>Archaea</taxon>
        <taxon>Methanobacteriati</taxon>
        <taxon>Methanobacteriota</taxon>
        <taxon>Stenosarchaea group</taxon>
        <taxon>Halobacteria</taxon>
        <taxon>Halobacteriales</taxon>
        <taxon>Natrialbaceae</taxon>
        <taxon>Haloterrigena</taxon>
    </lineage>
</organism>
<dbReference type="AlphaFoldDB" id="A0A8A2VPJ7"/>
<dbReference type="InterPro" id="IPR014985">
    <property type="entry name" value="WbqC"/>
</dbReference>
<dbReference type="Pfam" id="PF08889">
    <property type="entry name" value="WbqC"/>
    <property type="match status" value="1"/>
</dbReference>
<reference evidence="1 2" key="1">
    <citation type="submission" date="2021-03" db="EMBL/GenBank/DDBJ databases">
        <title>Haloterrigena longa sp. nov. and Haloterrigena limicola sp. nov., extremely halophilic archaea isolated from a salt lake.</title>
        <authorList>
            <person name="Henglin C."/>
        </authorList>
    </citation>
    <scope>NUCLEOTIDE SEQUENCE [LARGE SCALE GENOMIC DNA]</scope>
    <source>
        <strain evidence="1 2">KZCA68</strain>
    </source>
</reference>
<dbReference type="GeneID" id="63186323"/>
<dbReference type="RefSeq" id="WP_207289684.1">
    <property type="nucleotide sequence ID" value="NZ_CP071462.1"/>
</dbReference>
<keyword evidence="2" id="KW-1185">Reference proteome</keyword>
<gene>
    <name evidence="1" type="ORF">J0X25_03420</name>
</gene>
<evidence type="ECO:0000313" key="1">
    <source>
        <dbReference type="EMBL" id="QSX00029.1"/>
    </source>
</evidence>
<accession>A0A8A2VPJ7</accession>
<proteinExistence type="predicted"/>
<name>A0A8A2VPJ7_9EURY</name>